<reference evidence="2" key="1">
    <citation type="submission" date="2022-11" db="EMBL/GenBank/DDBJ databases">
        <authorList>
            <person name="Petersen C."/>
        </authorList>
    </citation>
    <scope>NUCLEOTIDE SEQUENCE</scope>
    <source>
        <strain evidence="2">IBT 16849</strain>
    </source>
</reference>
<name>A0A9W9IUT7_9EURO</name>
<keyword evidence="1" id="KW-0472">Membrane</keyword>
<evidence type="ECO:0000313" key="3">
    <source>
        <dbReference type="Proteomes" id="UP001150879"/>
    </source>
</evidence>
<dbReference type="AlphaFoldDB" id="A0A9W9IUT7"/>
<keyword evidence="1" id="KW-1133">Transmembrane helix</keyword>
<dbReference type="Proteomes" id="UP001150879">
    <property type="component" value="Unassembled WGS sequence"/>
</dbReference>
<accession>A0A9W9IUT7</accession>
<reference evidence="2" key="2">
    <citation type="journal article" date="2023" name="IMA Fungus">
        <title>Comparative genomic study of the Penicillium genus elucidates a diverse pangenome and 15 lateral gene transfer events.</title>
        <authorList>
            <person name="Petersen C."/>
            <person name="Sorensen T."/>
            <person name="Nielsen M.R."/>
            <person name="Sondergaard T.E."/>
            <person name="Sorensen J.L."/>
            <person name="Fitzpatrick D.A."/>
            <person name="Frisvad J.C."/>
            <person name="Nielsen K.L."/>
        </authorList>
    </citation>
    <scope>NUCLEOTIDE SEQUENCE</scope>
    <source>
        <strain evidence="2">IBT 16849</strain>
    </source>
</reference>
<proteinExistence type="predicted"/>
<organism evidence="2 3">
    <name type="scientific">Penicillium cf. griseofulvum</name>
    <dbReference type="NCBI Taxonomy" id="2972120"/>
    <lineage>
        <taxon>Eukaryota</taxon>
        <taxon>Fungi</taxon>
        <taxon>Dikarya</taxon>
        <taxon>Ascomycota</taxon>
        <taxon>Pezizomycotina</taxon>
        <taxon>Eurotiomycetes</taxon>
        <taxon>Eurotiomycetidae</taxon>
        <taxon>Eurotiales</taxon>
        <taxon>Aspergillaceae</taxon>
        <taxon>Penicillium</taxon>
    </lineage>
</organism>
<evidence type="ECO:0000256" key="1">
    <source>
        <dbReference type="SAM" id="Phobius"/>
    </source>
</evidence>
<feature type="transmembrane region" description="Helical" evidence="1">
    <location>
        <begin position="37"/>
        <end position="58"/>
    </location>
</feature>
<keyword evidence="1" id="KW-0812">Transmembrane</keyword>
<gene>
    <name evidence="2" type="ORF">N7472_010005</name>
</gene>
<keyword evidence="3" id="KW-1185">Reference proteome</keyword>
<evidence type="ECO:0000313" key="2">
    <source>
        <dbReference type="EMBL" id="KAJ5185165.1"/>
    </source>
</evidence>
<sequence>MSLRVQVQFVHNPYKHSKGIAFTIRSVFIVDPAWKKIHLIVVSVGLLATTDYLMTLYID</sequence>
<protein>
    <submittedName>
        <fullName evidence="2">Uncharacterized protein</fullName>
    </submittedName>
</protein>
<comment type="caution">
    <text evidence="2">The sequence shown here is derived from an EMBL/GenBank/DDBJ whole genome shotgun (WGS) entry which is preliminary data.</text>
</comment>
<dbReference type="EMBL" id="JAPQKP010000006">
    <property type="protein sequence ID" value="KAJ5185165.1"/>
    <property type="molecule type" value="Genomic_DNA"/>
</dbReference>